<dbReference type="InterPro" id="IPR011333">
    <property type="entry name" value="SKP1/BTB/POZ_sf"/>
</dbReference>
<organism evidence="2 3">
    <name type="scientific">Favolaschia claudopus</name>
    <dbReference type="NCBI Taxonomy" id="2862362"/>
    <lineage>
        <taxon>Eukaryota</taxon>
        <taxon>Fungi</taxon>
        <taxon>Dikarya</taxon>
        <taxon>Basidiomycota</taxon>
        <taxon>Agaricomycotina</taxon>
        <taxon>Agaricomycetes</taxon>
        <taxon>Agaricomycetidae</taxon>
        <taxon>Agaricales</taxon>
        <taxon>Marasmiineae</taxon>
        <taxon>Mycenaceae</taxon>
        <taxon>Favolaschia</taxon>
    </lineage>
</organism>
<dbReference type="SMART" id="SM00225">
    <property type="entry name" value="BTB"/>
    <property type="match status" value="1"/>
</dbReference>
<dbReference type="EMBL" id="JAWWNJ010000046">
    <property type="protein sequence ID" value="KAK7018419.1"/>
    <property type="molecule type" value="Genomic_DNA"/>
</dbReference>
<evidence type="ECO:0000313" key="3">
    <source>
        <dbReference type="Proteomes" id="UP001362999"/>
    </source>
</evidence>
<dbReference type="Proteomes" id="UP001362999">
    <property type="component" value="Unassembled WGS sequence"/>
</dbReference>
<name>A0AAW0B1P5_9AGAR</name>
<dbReference type="PROSITE" id="PS50097">
    <property type="entry name" value="BTB"/>
    <property type="match status" value="1"/>
</dbReference>
<keyword evidence="3" id="KW-1185">Reference proteome</keyword>
<comment type="caution">
    <text evidence="2">The sequence shown here is derived from an EMBL/GenBank/DDBJ whole genome shotgun (WGS) entry which is preliminary data.</text>
</comment>
<proteinExistence type="predicted"/>
<dbReference type="Gene3D" id="3.30.710.10">
    <property type="entry name" value="Potassium Channel Kv1.1, Chain A"/>
    <property type="match status" value="1"/>
</dbReference>
<gene>
    <name evidence="2" type="ORF">R3P38DRAFT_2634141</name>
</gene>
<evidence type="ECO:0000259" key="1">
    <source>
        <dbReference type="PROSITE" id="PS50097"/>
    </source>
</evidence>
<accession>A0AAW0B1P5</accession>
<dbReference type="InterPro" id="IPR000210">
    <property type="entry name" value="BTB/POZ_dom"/>
</dbReference>
<dbReference type="SUPFAM" id="SSF54695">
    <property type="entry name" value="POZ domain"/>
    <property type="match status" value="1"/>
</dbReference>
<protein>
    <submittedName>
        <fullName evidence="2">BTB domain-containing protein</fullName>
    </submittedName>
</protein>
<reference evidence="2 3" key="1">
    <citation type="journal article" date="2024" name="J Genomics">
        <title>Draft genome sequencing and assembly of Favolaschia claudopus CIRM-BRFM 2984 isolated from oak limbs.</title>
        <authorList>
            <person name="Navarro D."/>
            <person name="Drula E."/>
            <person name="Chaduli D."/>
            <person name="Cazenave R."/>
            <person name="Ahrendt S."/>
            <person name="Wang J."/>
            <person name="Lipzen A."/>
            <person name="Daum C."/>
            <person name="Barry K."/>
            <person name="Grigoriev I.V."/>
            <person name="Favel A."/>
            <person name="Rosso M.N."/>
            <person name="Martin F."/>
        </authorList>
    </citation>
    <scope>NUCLEOTIDE SEQUENCE [LARGE SCALE GENOMIC DNA]</scope>
    <source>
        <strain evidence="2 3">CIRM-BRFM 2984</strain>
    </source>
</reference>
<evidence type="ECO:0000313" key="2">
    <source>
        <dbReference type="EMBL" id="KAK7018419.1"/>
    </source>
</evidence>
<dbReference type="CDD" id="cd18186">
    <property type="entry name" value="BTB_POZ_ZBTB_KLHL-like"/>
    <property type="match status" value="1"/>
</dbReference>
<dbReference type="AlphaFoldDB" id="A0AAW0B1P5"/>
<sequence length="340" mass="38048">MVMEQAASQSQSEIPRQVVDLWFSPNIIVIRVEDRVFRVYSDLLAARSSVFQDMIAFPPPQETNSDGNSPENMDGYPVVQLHDKAVEVEVFLRAIYDSSSFMPSPAPVDMKDVLAILRLSHKYDVPYLHRRALHHLVTDGWYRKTYRSDGATEHINYIGDDSPVDGLLVALAASEVGAHWLLPYAYYCAATHTVAKLSEPSLMEGETRDCAIKALVTHTHLVSGSLKIWGCITAQRRCASTDRCNTIRASSLSDLVDLLSLNSALDPLHELDDDLDLLKTQGMCSDCFKDAEAKYHEAATMFWDEFPQLFGLEPWTQLDAMKRAALGEEAENSDEESESD</sequence>
<feature type="domain" description="BTB" evidence="1">
    <location>
        <begin position="26"/>
        <end position="104"/>
    </location>
</feature>